<proteinExistence type="predicted"/>
<protein>
    <submittedName>
        <fullName evidence="1">AlpA family phage regulatory protein</fullName>
    </submittedName>
</protein>
<dbReference type="InterPro" id="IPR010260">
    <property type="entry name" value="AlpA"/>
</dbReference>
<name>A0ABT5M8U4_9GAMM</name>
<dbReference type="EMBL" id="JAQRFO010000030">
    <property type="protein sequence ID" value="MDC9622691.1"/>
    <property type="molecule type" value="Genomic_DNA"/>
</dbReference>
<evidence type="ECO:0000313" key="1">
    <source>
        <dbReference type="EMBL" id="MDC9622691.1"/>
    </source>
</evidence>
<dbReference type="Pfam" id="PF05930">
    <property type="entry name" value="Phage_AlpA"/>
    <property type="match status" value="1"/>
</dbReference>
<evidence type="ECO:0000313" key="2">
    <source>
        <dbReference type="Proteomes" id="UP001214757"/>
    </source>
</evidence>
<comment type="caution">
    <text evidence="1">The sequence shown here is derived from an EMBL/GenBank/DDBJ whole genome shotgun (WGS) entry which is preliminary data.</text>
</comment>
<organism evidence="1 2">
    <name type="scientific">Xenorhabdus aichiensis</name>
    <dbReference type="NCBI Taxonomy" id="3025874"/>
    <lineage>
        <taxon>Bacteria</taxon>
        <taxon>Pseudomonadati</taxon>
        <taxon>Pseudomonadota</taxon>
        <taxon>Gammaproteobacteria</taxon>
        <taxon>Enterobacterales</taxon>
        <taxon>Morganellaceae</taxon>
        <taxon>Xenorhabdus</taxon>
    </lineage>
</organism>
<dbReference type="Proteomes" id="UP001214757">
    <property type="component" value="Unassembled WGS sequence"/>
</dbReference>
<reference evidence="1 2" key="1">
    <citation type="submission" date="2023-02" db="EMBL/GenBank/DDBJ databases">
        <title>Entomopathogenic bacteria.</title>
        <authorList>
            <person name="Machado R.A."/>
        </authorList>
    </citation>
    <scope>NUCLEOTIDE SEQUENCE [LARGE SCALE GENOMIC DNA]</scope>
    <source>
        <strain evidence="1 2">XENO-7</strain>
    </source>
</reference>
<keyword evidence="2" id="KW-1185">Reference proteome</keyword>
<gene>
    <name evidence="1" type="ORF">PSI22_13865</name>
</gene>
<dbReference type="RefSeq" id="WP_273580253.1">
    <property type="nucleotide sequence ID" value="NZ_JAQRFO010000030.1"/>
</dbReference>
<accession>A0ABT5M8U4</accession>
<sequence>MNLTTYLKIYYLRPKIPKGYYKYYREAWIYKFIGNGILLKQVKIGSPSVAFIKSEIDGWIAQCII</sequence>